<feature type="compositionally biased region" description="Low complexity" evidence="1">
    <location>
        <begin position="1"/>
        <end position="15"/>
    </location>
</feature>
<dbReference type="Proteomes" id="UP001189429">
    <property type="component" value="Unassembled WGS sequence"/>
</dbReference>
<accession>A0ABN9Q1T4</accession>
<evidence type="ECO:0000256" key="1">
    <source>
        <dbReference type="SAM" id="MobiDB-lite"/>
    </source>
</evidence>
<proteinExistence type="predicted"/>
<name>A0ABN9Q1T4_9DINO</name>
<gene>
    <name evidence="2" type="ORF">PCOR1329_LOCUS6148</name>
</gene>
<protein>
    <submittedName>
        <fullName evidence="2">Uncharacterized protein</fullName>
    </submittedName>
</protein>
<evidence type="ECO:0000313" key="2">
    <source>
        <dbReference type="EMBL" id="CAK0796918.1"/>
    </source>
</evidence>
<feature type="region of interest" description="Disordered" evidence="1">
    <location>
        <begin position="1"/>
        <end position="32"/>
    </location>
</feature>
<comment type="caution">
    <text evidence="2">The sequence shown here is derived from an EMBL/GenBank/DDBJ whole genome shotgun (WGS) entry which is preliminary data.</text>
</comment>
<dbReference type="EMBL" id="CAUYUJ010001647">
    <property type="protein sequence ID" value="CAK0796918.1"/>
    <property type="molecule type" value="Genomic_DNA"/>
</dbReference>
<keyword evidence="3" id="KW-1185">Reference proteome</keyword>
<sequence length="260" mass="27966">MASASSSTSSLRGSAQMGGLRPFDRSDAPHGPCCATRLRHQVPAAEVGPSTAERGLGLHSAAADTWGYPELKNKKALAQPGARGAQRSTVPSDVCTYPQATALKRDAAHGGAPPWALMQPAARFGRHSWQEDLGRRRRIGAGSARWRRDERREEVRGCGVGGQGQIKRAPAGTPRLCCDIRLSLLDWDGSAPINNNTQGVKAEGRSEQQPSARCWWRTLTTNPTSLHQFAASRLAAELAASSRRALGLQTACFIYRLAPH</sequence>
<reference evidence="2" key="1">
    <citation type="submission" date="2023-10" db="EMBL/GenBank/DDBJ databases">
        <authorList>
            <person name="Chen Y."/>
            <person name="Shah S."/>
            <person name="Dougan E. K."/>
            <person name="Thang M."/>
            <person name="Chan C."/>
        </authorList>
    </citation>
    <scope>NUCLEOTIDE SEQUENCE [LARGE SCALE GENOMIC DNA]</scope>
</reference>
<evidence type="ECO:0000313" key="3">
    <source>
        <dbReference type="Proteomes" id="UP001189429"/>
    </source>
</evidence>
<organism evidence="2 3">
    <name type="scientific">Prorocentrum cordatum</name>
    <dbReference type="NCBI Taxonomy" id="2364126"/>
    <lineage>
        <taxon>Eukaryota</taxon>
        <taxon>Sar</taxon>
        <taxon>Alveolata</taxon>
        <taxon>Dinophyceae</taxon>
        <taxon>Prorocentrales</taxon>
        <taxon>Prorocentraceae</taxon>
        <taxon>Prorocentrum</taxon>
    </lineage>
</organism>